<accession>A0A4U6TE10</accession>
<dbReference type="Gramene" id="TKV98818">
    <property type="protein sequence ID" value="TKV98818"/>
    <property type="gene ID" value="SEVIR_8G000266v2"/>
</dbReference>
<evidence type="ECO:0000313" key="1">
    <source>
        <dbReference type="EMBL" id="TKV98818.1"/>
    </source>
</evidence>
<proteinExistence type="predicted"/>
<gene>
    <name evidence="1" type="ORF">SEVIR_8G000266v2</name>
</gene>
<protein>
    <submittedName>
        <fullName evidence="1">Uncharacterized protein</fullName>
    </submittedName>
</protein>
<dbReference type="EMBL" id="CM016559">
    <property type="protein sequence ID" value="TKV98818.1"/>
    <property type="molecule type" value="Genomic_DNA"/>
</dbReference>
<dbReference type="Proteomes" id="UP000298652">
    <property type="component" value="Chromosome 8"/>
</dbReference>
<organism evidence="1 2">
    <name type="scientific">Setaria viridis</name>
    <name type="common">Green bristlegrass</name>
    <name type="synonym">Setaria italica subsp. viridis</name>
    <dbReference type="NCBI Taxonomy" id="4556"/>
    <lineage>
        <taxon>Eukaryota</taxon>
        <taxon>Viridiplantae</taxon>
        <taxon>Streptophyta</taxon>
        <taxon>Embryophyta</taxon>
        <taxon>Tracheophyta</taxon>
        <taxon>Spermatophyta</taxon>
        <taxon>Magnoliopsida</taxon>
        <taxon>Liliopsida</taxon>
        <taxon>Poales</taxon>
        <taxon>Poaceae</taxon>
        <taxon>PACMAD clade</taxon>
        <taxon>Panicoideae</taxon>
        <taxon>Panicodae</taxon>
        <taxon>Paniceae</taxon>
        <taxon>Cenchrinae</taxon>
        <taxon>Setaria</taxon>
    </lineage>
</organism>
<dbReference type="AlphaFoldDB" id="A0A4U6TE10"/>
<keyword evidence="2" id="KW-1185">Reference proteome</keyword>
<name>A0A4U6TE10_SETVI</name>
<sequence length="170" mass="19475">MAENGSASRENGVWTSFRAIVTYSTRFHGRKWVRRLFSCVRSIPRIFDPGGRCFHFLAPVPYSTHFQGQKWVQTPFSRLQYILDVFDPTGRCVRFRDPVTTHFHGRTQFGRPLSCPHVYNPGAMCCHFRALVTYSTCFHGRKRVQRPSSHLQSIPHISTTGDGVAIFGLL</sequence>
<reference evidence="1" key="1">
    <citation type="submission" date="2019-03" db="EMBL/GenBank/DDBJ databases">
        <title>WGS assembly of Setaria viridis.</title>
        <authorList>
            <person name="Huang P."/>
            <person name="Jenkins J."/>
            <person name="Grimwood J."/>
            <person name="Barry K."/>
            <person name="Healey A."/>
            <person name="Mamidi S."/>
            <person name="Sreedasyam A."/>
            <person name="Shu S."/>
            <person name="Feldman M."/>
            <person name="Wu J."/>
            <person name="Yu Y."/>
            <person name="Chen C."/>
            <person name="Johnson J."/>
            <person name="Rokhsar D."/>
            <person name="Baxter I."/>
            <person name="Schmutz J."/>
            <person name="Brutnell T."/>
            <person name="Kellogg E."/>
        </authorList>
    </citation>
    <scope>NUCLEOTIDE SEQUENCE [LARGE SCALE GENOMIC DNA]</scope>
</reference>
<evidence type="ECO:0000313" key="2">
    <source>
        <dbReference type="Proteomes" id="UP000298652"/>
    </source>
</evidence>